<reference evidence="2" key="1">
    <citation type="journal article" date="2014" name="Stand. Genomic Sci.">
        <title>Genome sequence of the exopolysaccharide-producing Salipiger mucosus type strain (DSM 16094(T)), a moderately halophilic member of the Roseobacter clade.</title>
        <authorList>
            <person name="Riedel T."/>
            <person name="Spring S."/>
            <person name="Fiebig A."/>
            <person name="Petersen J."/>
            <person name="Kyrpides N.C."/>
            <person name="Goker M."/>
            <person name="Klenk H.P."/>
        </authorList>
    </citation>
    <scope>NUCLEOTIDE SEQUENCE [LARGE SCALE GENOMIC DNA]</scope>
    <source>
        <strain evidence="2">DSM 16094</strain>
    </source>
</reference>
<protein>
    <submittedName>
        <fullName evidence="1">Uncharacterized protein</fullName>
    </submittedName>
</protein>
<proteinExistence type="predicted"/>
<dbReference type="AlphaFoldDB" id="S9Q6L8"/>
<dbReference type="Proteomes" id="UP000015347">
    <property type="component" value="Unassembled WGS sequence"/>
</dbReference>
<keyword evidence="2" id="KW-1185">Reference proteome</keyword>
<name>S9Q6L8_9RHOB</name>
<evidence type="ECO:0000313" key="2">
    <source>
        <dbReference type="Proteomes" id="UP000015347"/>
    </source>
</evidence>
<gene>
    <name evidence="1" type="ORF">Salmuc_04565</name>
</gene>
<sequence>MTGKGRTAGFDARCMVALLDYVERYGLTPLAREALVRMSRERAEPE</sequence>
<dbReference type="HOGENOM" id="CLU_3188820_0_0_5"/>
<evidence type="ECO:0000313" key="1">
    <source>
        <dbReference type="EMBL" id="EPX75647.1"/>
    </source>
</evidence>
<dbReference type="EMBL" id="APVH01000070">
    <property type="protein sequence ID" value="EPX75647.1"/>
    <property type="molecule type" value="Genomic_DNA"/>
</dbReference>
<comment type="caution">
    <text evidence="1">The sequence shown here is derived from an EMBL/GenBank/DDBJ whole genome shotgun (WGS) entry which is preliminary data.</text>
</comment>
<organism evidence="1 2">
    <name type="scientific">Salipiger mucosus DSM 16094</name>
    <dbReference type="NCBI Taxonomy" id="1123237"/>
    <lineage>
        <taxon>Bacteria</taxon>
        <taxon>Pseudomonadati</taxon>
        <taxon>Pseudomonadota</taxon>
        <taxon>Alphaproteobacteria</taxon>
        <taxon>Rhodobacterales</taxon>
        <taxon>Roseobacteraceae</taxon>
        <taxon>Salipiger</taxon>
    </lineage>
</organism>
<accession>S9Q6L8</accession>